<reference evidence="1 2" key="1">
    <citation type="submission" date="2018-03" db="EMBL/GenBank/DDBJ databases">
        <title>Massilia armeniaca sp. nov., isolated from desert soil.</title>
        <authorList>
            <person name="Huang H."/>
            <person name="Ren M."/>
        </authorList>
    </citation>
    <scope>NUCLEOTIDE SEQUENCE [LARGE SCALE GENOMIC DNA]</scope>
    <source>
        <strain evidence="1 2">ZMN-3</strain>
    </source>
</reference>
<sequence length="179" mass="19082">MVEHALEDHSALLDRVQAIHTLGPQGTNCEAAARKWFADRGRTGRVVLHPTLEAAAEHVNRDAGEAVLGCAVYPELHNFVFLNLHRFQLVDSFVMPTHNMILASRDGSWPATVSSHPAPVGLIPTGISVRLVSSNAQASLDCLAGLSDGCITTAVAAAANGLKLVQDFGPVPMVFTLHF</sequence>
<proteinExistence type="predicted"/>
<evidence type="ECO:0000313" key="2">
    <source>
        <dbReference type="Proteomes" id="UP000240505"/>
    </source>
</evidence>
<dbReference type="KEGG" id="masz:C9I28_05890"/>
<dbReference type="OrthoDB" id="490158at2"/>
<keyword evidence="2" id="KW-1185">Reference proteome</keyword>
<dbReference type="AlphaFoldDB" id="A0A2R4CHD1"/>
<dbReference type="EMBL" id="CP028324">
    <property type="protein sequence ID" value="AVR99063.1"/>
    <property type="molecule type" value="Genomic_DNA"/>
</dbReference>
<accession>A0A2R4CHD1</accession>
<evidence type="ECO:0000313" key="1">
    <source>
        <dbReference type="EMBL" id="AVR99063.1"/>
    </source>
</evidence>
<gene>
    <name evidence="1" type="ORF">C9I28_05890</name>
</gene>
<dbReference type="SUPFAM" id="SSF53850">
    <property type="entry name" value="Periplasmic binding protein-like II"/>
    <property type="match status" value="1"/>
</dbReference>
<evidence type="ECO:0008006" key="3">
    <source>
        <dbReference type="Google" id="ProtNLM"/>
    </source>
</evidence>
<dbReference type="Proteomes" id="UP000240505">
    <property type="component" value="Chromosome"/>
</dbReference>
<organism evidence="1 2">
    <name type="scientific">Pseudoduganella armeniaca</name>
    <dbReference type="NCBI Taxonomy" id="2072590"/>
    <lineage>
        <taxon>Bacteria</taxon>
        <taxon>Pseudomonadati</taxon>
        <taxon>Pseudomonadota</taxon>
        <taxon>Betaproteobacteria</taxon>
        <taxon>Burkholderiales</taxon>
        <taxon>Oxalobacteraceae</taxon>
        <taxon>Telluria group</taxon>
        <taxon>Pseudoduganella</taxon>
    </lineage>
</organism>
<name>A0A2R4CHD1_9BURK</name>
<dbReference type="Gene3D" id="3.40.190.10">
    <property type="entry name" value="Periplasmic binding protein-like II"/>
    <property type="match status" value="1"/>
</dbReference>
<protein>
    <recommendedName>
        <fullName evidence="3">Bacilysin biosynthesis protein BacA</fullName>
    </recommendedName>
</protein>